<name>A0ABZ2NDD9_9BACI</name>
<keyword evidence="4" id="KW-1185">Reference proteome</keyword>
<dbReference type="Gene3D" id="3.40.50.1110">
    <property type="entry name" value="SGNH hydrolase"/>
    <property type="match status" value="1"/>
</dbReference>
<dbReference type="PROSITE" id="PS51257">
    <property type="entry name" value="PROKAR_LIPOPROTEIN"/>
    <property type="match status" value="1"/>
</dbReference>
<gene>
    <name evidence="3" type="ORF">WCV65_13950</name>
</gene>
<evidence type="ECO:0000259" key="2">
    <source>
        <dbReference type="Pfam" id="PF13472"/>
    </source>
</evidence>
<dbReference type="InterPro" id="IPR045136">
    <property type="entry name" value="Iah1-like"/>
</dbReference>
<dbReference type="EMBL" id="CP147407">
    <property type="protein sequence ID" value="WXB95661.1"/>
    <property type="molecule type" value="Genomic_DNA"/>
</dbReference>
<dbReference type="Proteomes" id="UP001377337">
    <property type="component" value="Chromosome"/>
</dbReference>
<feature type="signal peptide" evidence="1">
    <location>
        <begin position="1"/>
        <end position="18"/>
    </location>
</feature>
<evidence type="ECO:0000313" key="3">
    <source>
        <dbReference type="EMBL" id="WXB95661.1"/>
    </source>
</evidence>
<dbReference type="SUPFAM" id="SSF52266">
    <property type="entry name" value="SGNH hydrolase"/>
    <property type="match status" value="1"/>
</dbReference>
<keyword evidence="1" id="KW-0732">Signal</keyword>
<evidence type="ECO:0000256" key="1">
    <source>
        <dbReference type="SAM" id="SignalP"/>
    </source>
</evidence>
<dbReference type="EC" id="3.1.-.-" evidence="3"/>
<dbReference type="PANTHER" id="PTHR14209">
    <property type="entry name" value="ISOAMYL ACETATE-HYDROLYZING ESTERASE 1"/>
    <property type="match status" value="1"/>
</dbReference>
<sequence>MKKLFVIICLLLAAGCGAGNNEYNAVAFGDSNTRGANYPIRDYPENEKWVNLLNLSQQGKVTIYNAGIGGETTEDARKRLEKDVLNRHPETVFIMFGTNDAVVLQSGEPRVEKKRFEANLLYFIDEIRKNGGHPVLITCLPIVEGNGKDKLYYSRYEKIYYDAGKGARNWHNSYNDIVREIAKREQLPLIDHWRNMVRAAGGDTDSDLIASGLIDPSGNHMTPKGARILYQAILDSGLLK</sequence>
<proteinExistence type="predicted"/>
<accession>A0ABZ2NDD9</accession>
<feature type="chain" id="PRO_5047275211" evidence="1">
    <location>
        <begin position="19"/>
        <end position="240"/>
    </location>
</feature>
<dbReference type="Pfam" id="PF13472">
    <property type="entry name" value="Lipase_GDSL_2"/>
    <property type="match status" value="1"/>
</dbReference>
<dbReference type="InterPro" id="IPR013830">
    <property type="entry name" value="SGNH_hydro"/>
</dbReference>
<dbReference type="PANTHER" id="PTHR14209:SF19">
    <property type="entry name" value="ISOAMYL ACETATE-HYDROLYZING ESTERASE 1 HOMOLOG"/>
    <property type="match status" value="1"/>
</dbReference>
<protein>
    <submittedName>
        <fullName evidence="3">SGNH/GDSL hydrolase family protein</fullName>
        <ecNumber evidence="3">3.1.-.-</ecNumber>
    </submittedName>
</protein>
<dbReference type="RefSeq" id="WP_338777255.1">
    <property type="nucleotide sequence ID" value="NZ_CP147407.1"/>
</dbReference>
<dbReference type="GO" id="GO:0016787">
    <property type="term" value="F:hydrolase activity"/>
    <property type="evidence" value="ECO:0007669"/>
    <property type="project" value="UniProtKB-KW"/>
</dbReference>
<evidence type="ECO:0000313" key="4">
    <source>
        <dbReference type="Proteomes" id="UP001377337"/>
    </source>
</evidence>
<organism evidence="3 4">
    <name type="scientific">Metabacillus sediminis</name>
    <dbReference type="NCBI Taxonomy" id="3117746"/>
    <lineage>
        <taxon>Bacteria</taxon>
        <taxon>Bacillati</taxon>
        <taxon>Bacillota</taxon>
        <taxon>Bacilli</taxon>
        <taxon>Bacillales</taxon>
        <taxon>Bacillaceae</taxon>
        <taxon>Metabacillus</taxon>
    </lineage>
</organism>
<reference evidence="3 4" key="1">
    <citation type="submission" date="2024-02" db="EMBL/GenBank/DDBJ databases">
        <title>Seven novel Bacillus-like species.</title>
        <authorList>
            <person name="Liu G."/>
        </authorList>
    </citation>
    <scope>NUCLEOTIDE SEQUENCE [LARGE SCALE GENOMIC DNA]</scope>
    <source>
        <strain evidence="3 4">FJAT-52054</strain>
    </source>
</reference>
<keyword evidence="3" id="KW-0378">Hydrolase</keyword>
<dbReference type="InterPro" id="IPR036514">
    <property type="entry name" value="SGNH_hydro_sf"/>
</dbReference>
<feature type="domain" description="SGNH hydrolase-type esterase" evidence="2">
    <location>
        <begin position="27"/>
        <end position="228"/>
    </location>
</feature>